<accession>A0AAD8RT80</accession>
<dbReference type="InterPro" id="IPR025314">
    <property type="entry name" value="DUF4219"/>
</dbReference>
<reference evidence="3" key="1">
    <citation type="submission" date="2023-07" db="EMBL/GenBank/DDBJ databases">
        <title>A chromosome-level genome assembly of Lolium multiflorum.</title>
        <authorList>
            <person name="Chen Y."/>
            <person name="Copetti D."/>
            <person name="Kolliker R."/>
            <person name="Studer B."/>
        </authorList>
    </citation>
    <scope>NUCLEOTIDE SEQUENCE</scope>
    <source>
        <strain evidence="3">02402/16</strain>
        <tissue evidence="3">Leaf</tissue>
    </source>
</reference>
<comment type="caution">
    <text evidence="3">The sequence shown here is derived from an EMBL/GenBank/DDBJ whole genome shotgun (WGS) entry which is preliminary data.</text>
</comment>
<evidence type="ECO:0000256" key="1">
    <source>
        <dbReference type="SAM" id="MobiDB-lite"/>
    </source>
</evidence>
<dbReference type="PANTHER" id="PTHR35317">
    <property type="entry name" value="OS04G0629600 PROTEIN"/>
    <property type="match status" value="1"/>
</dbReference>
<dbReference type="EMBL" id="JAUUTY010000005">
    <property type="protein sequence ID" value="KAK1631250.1"/>
    <property type="molecule type" value="Genomic_DNA"/>
</dbReference>
<dbReference type="Pfam" id="PF14223">
    <property type="entry name" value="Retrotran_gag_2"/>
    <property type="match status" value="1"/>
</dbReference>
<dbReference type="AlphaFoldDB" id="A0AAD8RT80"/>
<name>A0AAD8RT80_LOLMU</name>
<dbReference type="Pfam" id="PF13961">
    <property type="entry name" value="DUF4219"/>
    <property type="match status" value="1"/>
</dbReference>
<feature type="region of interest" description="Disordered" evidence="1">
    <location>
        <begin position="1"/>
        <end position="30"/>
    </location>
</feature>
<organism evidence="3 4">
    <name type="scientific">Lolium multiflorum</name>
    <name type="common">Italian ryegrass</name>
    <name type="synonym">Lolium perenne subsp. multiflorum</name>
    <dbReference type="NCBI Taxonomy" id="4521"/>
    <lineage>
        <taxon>Eukaryota</taxon>
        <taxon>Viridiplantae</taxon>
        <taxon>Streptophyta</taxon>
        <taxon>Embryophyta</taxon>
        <taxon>Tracheophyta</taxon>
        <taxon>Spermatophyta</taxon>
        <taxon>Magnoliopsida</taxon>
        <taxon>Liliopsida</taxon>
        <taxon>Poales</taxon>
        <taxon>Poaceae</taxon>
        <taxon>BOP clade</taxon>
        <taxon>Pooideae</taxon>
        <taxon>Poodae</taxon>
        <taxon>Poeae</taxon>
        <taxon>Poeae Chloroplast Group 2 (Poeae type)</taxon>
        <taxon>Loliodinae</taxon>
        <taxon>Loliinae</taxon>
        <taxon>Lolium</taxon>
    </lineage>
</organism>
<dbReference type="Proteomes" id="UP001231189">
    <property type="component" value="Unassembled WGS sequence"/>
</dbReference>
<keyword evidence="4" id="KW-1185">Reference proteome</keyword>
<sequence length="235" mass="25728">MSSSDEDDKKKKAAEASGTPKAQLTPLPMARLTADGGDTVVVERVIRESDGGGHVPPLTRTNYVEWALLMKVQLQVAGVWDVVVTGVGDPRDDRRAIAAILRGVPPELLRTLAVKDTAKAAWDTLKTMRLGTECVREAKAQTRRGEFDRLAFKPGENVETFAMRMAAIANDLELLSDPITEYKQMAASIESLLDLKQMPLEELVGRLIVCEERDDEDEPAATTGVLRAQIACSRQ</sequence>
<proteinExistence type="predicted"/>
<protein>
    <recommendedName>
        <fullName evidence="2">DUF4219 domain-containing protein</fullName>
    </recommendedName>
</protein>
<dbReference type="PANTHER" id="PTHR35317:SF38">
    <property type="entry name" value="RNA-DIRECTED DNA POLYMERASE"/>
    <property type="match status" value="1"/>
</dbReference>
<feature type="domain" description="DUF4219" evidence="2">
    <location>
        <begin position="58"/>
        <end position="83"/>
    </location>
</feature>
<evidence type="ECO:0000259" key="2">
    <source>
        <dbReference type="Pfam" id="PF13961"/>
    </source>
</evidence>
<evidence type="ECO:0000313" key="3">
    <source>
        <dbReference type="EMBL" id="KAK1631250.1"/>
    </source>
</evidence>
<evidence type="ECO:0000313" key="4">
    <source>
        <dbReference type="Proteomes" id="UP001231189"/>
    </source>
</evidence>
<gene>
    <name evidence="3" type="ORF">QYE76_005565</name>
</gene>